<name>A0A1F8DRJ6_9BACT</name>
<sequence>MQIETKNGYTLIELLVAMTLFVTAFALVNAAFVSALKTQREIVALISANDNVITSMEQINREIRTGIDFSGGGDSLTFTNARGEAVAYRLINNRIERGVGGNFFAITANNVRITRLNFIRTQPAGFPLRVTIIVQINPVGKDLEQIFVNMQTTVSPRIIF</sequence>
<protein>
    <recommendedName>
        <fullName evidence="4">Prepilin-type N-terminal cleavage/methylation domain-containing protein</fullName>
    </recommendedName>
</protein>
<proteinExistence type="predicted"/>
<gene>
    <name evidence="2" type="ORF">A3A20_00450</name>
</gene>
<keyword evidence="1" id="KW-0812">Transmembrane</keyword>
<keyword evidence="1" id="KW-0472">Membrane</keyword>
<dbReference type="AlphaFoldDB" id="A0A1F8DRJ6"/>
<keyword evidence="1" id="KW-1133">Transmembrane helix</keyword>
<evidence type="ECO:0000313" key="3">
    <source>
        <dbReference type="Proteomes" id="UP000178946"/>
    </source>
</evidence>
<dbReference type="STRING" id="1802557.A3A20_00450"/>
<dbReference type="Proteomes" id="UP000178946">
    <property type="component" value="Unassembled WGS sequence"/>
</dbReference>
<organism evidence="2 3">
    <name type="scientific">Candidatus Wolfebacteria bacterium RIFCSPLOWO2_01_FULL_45_19</name>
    <dbReference type="NCBI Taxonomy" id="1802557"/>
    <lineage>
        <taxon>Bacteria</taxon>
        <taxon>Candidatus Wolfeibacteriota</taxon>
    </lineage>
</organism>
<evidence type="ECO:0000256" key="1">
    <source>
        <dbReference type="SAM" id="Phobius"/>
    </source>
</evidence>
<feature type="transmembrane region" description="Helical" evidence="1">
    <location>
        <begin position="14"/>
        <end position="36"/>
    </location>
</feature>
<evidence type="ECO:0000313" key="2">
    <source>
        <dbReference type="EMBL" id="OGM91052.1"/>
    </source>
</evidence>
<dbReference type="EMBL" id="MGIR01000004">
    <property type="protein sequence ID" value="OGM91052.1"/>
    <property type="molecule type" value="Genomic_DNA"/>
</dbReference>
<evidence type="ECO:0008006" key="4">
    <source>
        <dbReference type="Google" id="ProtNLM"/>
    </source>
</evidence>
<comment type="caution">
    <text evidence="2">The sequence shown here is derived from an EMBL/GenBank/DDBJ whole genome shotgun (WGS) entry which is preliminary data.</text>
</comment>
<dbReference type="InterPro" id="IPR012902">
    <property type="entry name" value="N_methyl_site"/>
</dbReference>
<dbReference type="Pfam" id="PF07963">
    <property type="entry name" value="N_methyl"/>
    <property type="match status" value="1"/>
</dbReference>
<accession>A0A1F8DRJ6</accession>
<dbReference type="NCBIfam" id="TIGR02532">
    <property type="entry name" value="IV_pilin_GFxxxE"/>
    <property type="match status" value="1"/>
</dbReference>
<reference evidence="2 3" key="1">
    <citation type="journal article" date="2016" name="Nat. Commun.">
        <title>Thousands of microbial genomes shed light on interconnected biogeochemical processes in an aquifer system.</title>
        <authorList>
            <person name="Anantharaman K."/>
            <person name="Brown C.T."/>
            <person name="Hug L.A."/>
            <person name="Sharon I."/>
            <person name="Castelle C.J."/>
            <person name="Probst A.J."/>
            <person name="Thomas B.C."/>
            <person name="Singh A."/>
            <person name="Wilkins M.J."/>
            <person name="Karaoz U."/>
            <person name="Brodie E.L."/>
            <person name="Williams K.H."/>
            <person name="Hubbard S.S."/>
            <person name="Banfield J.F."/>
        </authorList>
    </citation>
    <scope>NUCLEOTIDE SEQUENCE [LARGE SCALE GENOMIC DNA]</scope>
</reference>